<protein>
    <submittedName>
        <fullName evidence="2">Extradiol dioxygenase family protein</fullName>
    </submittedName>
</protein>
<dbReference type="InterPro" id="IPR004360">
    <property type="entry name" value="Glyas_Fos-R_dOase_dom"/>
</dbReference>
<dbReference type="GO" id="GO:0051213">
    <property type="term" value="F:dioxygenase activity"/>
    <property type="evidence" value="ECO:0007669"/>
    <property type="project" value="UniProtKB-KW"/>
</dbReference>
<proteinExistence type="predicted"/>
<dbReference type="InterPro" id="IPR029068">
    <property type="entry name" value="Glyas_Bleomycin-R_OHBP_Dase"/>
</dbReference>
<accession>A0A927RE19</accession>
<dbReference type="EMBL" id="JADBEM010000001">
    <property type="protein sequence ID" value="MBE1613052.1"/>
    <property type="molecule type" value="Genomic_DNA"/>
</dbReference>
<dbReference type="RefSeq" id="WP_192755982.1">
    <property type="nucleotide sequence ID" value="NZ_JADBEM010000001.1"/>
</dbReference>
<sequence>MAVELNHTIIHAQDRQASAEFLARILDLEVGAPTGPFVPVTTSNGVTLDFMNADRDAISAQHYAFLVTEEEFDGIFKRVQEGDVSYYADPAMRQAGQINTRGGGRGFYFADPVGHAMEVLTRA</sequence>
<feature type="domain" description="VOC" evidence="1">
    <location>
        <begin position="4"/>
        <end position="122"/>
    </location>
</feature>
<dbReference type="Gene3D" id="3.10.180.10">
    <property type="entry name" value="2,3-Dihydroxybiphenyl 1,2-Dioxygenase, domain 1"/>
    <property type="match status" value="1"/>
</dbReference>
<keyword evidence="2" id="KW-0223">Dioxygenase</keyword>
<dbReference type="Pfam" id="PF00903">
    <property type="entry name" value="Glyoxalase"/>
    <property type="match status" value="1"/>
</dbReference>
<dbReference type="SUPFAM" id="SSF54593">
    <property type="entry name" value="Glyoxalase/Bleomycin resistance protein/Dihydroxybiphenyl dioxygenase"/>
    <property type="match status" value="1"/>
</dbReference>
<organism evidence="2 3">
    <name type="scientific">Actinopolymorpha pittospori</name>
    <dbReference type="NCBI Taxonomy" id="648752"/>
    <lineage>
        <taxon>Bacteria</taxon>
        <taxon>Bacillati</taxon>
        <taxon>Actinomycetota</taxon>
        <taxon>Actinomycetes</taxon>
        <taxon>Propionibacteriales</taxon>
        <taxon>Actinopolymorphaceae</taxon>
        <taxon>Actinopolymorpha</taxon>
    </lineage>
</organism>
<name>A0A927RE19_9ACTN</name>
<comment type="caution">
    <text evidence="2">The sequence shown here is derived from an EMBL/GenBank/DDBJ whole genome shotgun (WGS) entry which is preliminary data.</text>
</comment>
<gene>
    <name evidence="2" type="ORF">HEB94_009900</name>
</gene>
<keyword evidence="3" id="KW-1185">Reference proteome</keyword>
<dbReference type="PROSITE" id="PS51819">
    <property type="entry name" value="VOC"/>
    <property type="match status" value="1"/>
</dbReference>
<keyword evidence="2" id="KW-0560">Oxidoreductase</keyword>
<dbReference type="CDD" id="cd08351">
    <property type="entry name" value="ChaP_like"/>
    <property type="match status" value="1"/>
</dbReference>
<evidence type="ECO:0000313" key="2">
    <source>
        <dbReference type="EMBL" id="MBE1613052.1"/>
    </source>
</evidence>
<evidence type="ECO:0000313" key="3">
    <source>
        <dbReference type="Proteomes" id="UP000638648"/>
    </source>
</evidence>
<reference evidence="2" key="1">
    <citation type="submission" date="2020-10" db="EMBL/GenBank/DDBJ databases">
        <title>Sequencing the genomes of 1000 actinobacteria strains.</title>
        <authorList>
            <person name="Klenk H.-P."/>
        </authorList>
    </citation>
    <scope>NUCLEOTIDE SEQUENCE</scope>
    <source>
        <strain evidence="2">DSM 45354</strain>
    </source>
</reference>
<dbReference type="Proteomes" id="UP000638648">
    <property type="component" value="Unassembled WGS sequence"/>
</dbReference>
<dbReference type="InterPro" id="IPR037523">
    <property type="entry name" value="VOC_core"/>
</dbReference>
<evidence type="ECO:0000259" key="1">
    <source>
        <dbReference type="PROSITE" id="PS51819"/>
    </source>
</evidence>
<dbReference type="AlphaFoldDB" id="A0A927RE19"/>